<dbReference type="PANTHER" id="PTHR47129:SF1">
    <property type="entry name" value="NMRA-LIKE DOMAIN-CONTAINING PROTEIN"/>
    <property type="match status" value="1"/>
</dbReference>
<proteinExistence type="predicted"/>
<dbReference type="CDD" id="cd05269">
    <property type="entry name" value="TMR_SDR_a"/>
    <property type="match status" value="1"/>
</dbReference>
<sequence>MIAITGATGQLGRLVIEQLLQNIPANQLIALVRNPAKASDLQARGLQVRAADYTQPAALEAALQGVEKLLLISSSEVGQRLEQHRNVVAAAKRSGVTLLAYTSILNAQDSQMDLAHEHRETEQLIKASGIPFVLLRNGWYTENYTAGIPTALQFNVLLGSAGDGKISLAARADYAAAAAEVLVRDDQAGKIYELAGDAAYTLADFAAELSRQTGKQIPYNNLPEAEYRGILQNAGLPDWLASLLASSDASAAQGALFDESHQLSRLIGRATTPLADTIRTALAEGATAAAH</sequence>
<dbReference type="InterPro" id="IPR052718">
    <property type="entry name" value="NmrA-type_oxidoreductase"/>
</dbReference>
<protein>
    <submittedName>
        <fullName evidence="2">NAD(P)H dehydrogenase (Quinone)</fullName>
        <ecNumber evidence="2">1.6.5.2</ecNumber>
    </submittedName>
</protein>
<accession>A0ABU1UT61</accession>
<feature type="domain" description="NAD(P)-binding" evidence="1">
    <location>
        <begin position="6"/>
        <end position="179"/>
    </location>
</feature>
<keyword evidence="2" id="KW-0560">Oxidoreductase</keyword>
<dbReference type="Gene3D" id="3.90.25.10">
    <property type="entry name" value="UDP-galactose 4-epimerase, domain 1"/>
    <property type="match status" value="1"/>
</dbReference>
<reference evidence="2 3" key="1">
    <citation type="submission" date="2023-07" db="EMBL/GenBank/DDBJ databases">
        <title>Sorghum-associated microbial communities from plants grown in Nebraska, USA.</title>
        <authorList>
            <person name="Schachtman D."/>
        </authorList>
    </citation>
    <scope>NUCLEOTIDE SEQUENCE [LARGE SCALE GENOMIC DNA]</scope>
    <source>
        <strain evidence="2 3">BE190</strain>
    </source>
</reference>
<dbReference type="GO" id="GO:0003955">
    <property type="term" value="F:NAD(P)H dehydrogenase (quinone) activity"/>
    <property type="evidence" value="ECO:0007669"/>
    <property type="project" value="UniProtKB-EC"/>
</dbReference>
<dbReference type="Gene3D" id="3.40.50.720">
    <property type="entry name" value="NAD(P)-binding Rossmann-like Domain"/>
    <property type="match status" value="1"/>
</dbReference>
<dbReference type="RefSeq" id="WP_310067913.1">
    <property type="nucleotide sequence ID" value="NZ_JAVDVX010000001.1"/>
</dbReference>
<gene>
    <name evidence="2" type="ORF">J2X05_000372</name>
</gene>
<dbReference type="EMBL" id="JAVDVX010000001">
    <property type="protein sequence ID" value="MDR7088369.1"/>
    <property type="molecule type" value="Genomic_DNA"/>
</dbReference>
<keyword evidence="3" id="KW-1185">Reference proteome</keyword>
<comment type="caution">
    <text evidence="2">The sequence shown here is derived from an EMBL/GenBank/DDBJ whole genome shotgun (WGS) entry which is preliminary data.</text>
</comment>
<evidence type="ECO:0000313" key="3">
    <source>
        <dbReference type="Proteomes" id="UP001253595"/>
    </source>
</evidence>
<evidence type="ECO:0000313" key="2">
    <source>
        <dbReference type="EMBL" id="MDR7088369.1"/>
    </source>
</evidence>
<dbReference type="InterPro" id="IPR016040">
    <property type="entry name" value="NAD(P)-bd_dom"/>
</dbReference>
<dbReference type="PANTHER" id="PTHR47129">
    <property type="entry name" value="QUINONE OXIDOREDUCTASE 2"/>
    <property type="match status" value="1"/>
</dbReference>
<dbReference type="Pfam" id="PF13460">
    <property type="entry name" value="NAD_binding_10"/>
    <property type="match status" value="1"/>
</dbReference>
<dbReference type="Proteomes" id="UP001253595">
    <property type="component" value="Unassembled WGS sequence"/>
</dbReference>
<dbReference type="EC" id="1.6.5.2" evidence="2"/>
<evidence type="ECO:0000259" key="1">
    <source>
        <dbReference type="Pfam" id="PF13460"/>
    </source>
</evidence>
<dbReference type="SUPFAM" id="SSF51735">
    <property type="entry name" value="NAD(P)-binding Rossmann-fold domains"/>
    <property type="match status" value="1"/>
</dbReference>
<dbReference type="InterPro" id="IPR036291">
    <property type="entry name" value="NAD(P)-bd_dom_sf"/>
</dbReference>
<name>A0ABU1UT61_9GAMM</name>
<organism evidence="2 3">
    <name type="scientific">Cellvibrio fibrivorans</name>
    <dbReference type="NCBI Taxonomy" id="126350"/>
    <lineage>
        <taxon>Bacteria</taxon>
        <taxon>Pseudomonadati</taxon>
        <taxon>Pseudomonadota</taxon>
        <taxon>Gammaproteobacteria</taxon>
        <taxon>Cellvibrionales</taxon>
        <taxon>Cellvibrionaceae</taxon>
        <taxon>Cellvibrio</taxon>
    </lineage>
</organism>